<accession>A0AAD2D2U3</accession>
<reference evidence="2" key="1">
    <citation type="submission" date="2023-07" db="EMBL/GenBank/DDBJ databases">
        <authorList>
            <consortium name="AG Swart"/>
            <person name="Singh M."/>
            <person name="Singh A."/>
            <person name="Seah K."/>
            <person name="Emmerich C."/>
        </authorList>
    </citation>
    <scope>NUCLEOTIDE SEQUENCE</scope>
    <source>
        <strain evidence="2">DP1</strain>
    </source>
</reference>
<organism evidence="2 3">
    <name type="scientific">Euplotes crassus</name>
    <dbReference type="NCBI Taxonomy" id="5936"/>
    <lineage>
        <taxon>Eukaryota</taxon>
        <taxon>Sar</taxon>
        <taxon>Alveolata</taxon>
        <taxon>Ciliophora</taxon>
        <taxon>Intramacronucleata</taxon>
        <taxon>Spirotrichea</taxon>
        <taxon>Hypotrichia</taxon>
        <taxon>Euplotida</taxon>
        <taxon>Euplotidae</taxon>
        <taxon>Moneuplotes</taxon>
    </lineage>
</organism>
<evidence type="ECO:0000313" key="3">
    <source>
        <dbReference type="Proteomes" id="UP001295684"/>
    </source>
</evidence>
<gene>
    <name evidence="2" type="ORF">ECRASSUSDP1_LOCUS18961</name>
</gene>
<dbReference type="Proteomes" id="UP001295684">
    <property type="component" value="Unassembled WGS sequence"/>
</dbReference>
<comment type="caution">
    <text evidence="2">The sequence shown here is derived from an EMBL/GenBank/DDBJ whole genome shotgun (WGS) entry which is preliminary data.</text>
</comment>
<proteinExistence type="predicted"/>
<keyword evidence="1" id="KW-1133">Transmembrane helix</keyword>
<feature type="transmembrane region" description="Helical" evidence="1">
    <location>
        <begin position="194"/>
        <end position="216"/>
    </location>
</feature>
<keyword evidence="1" id="KW-0812">Transmembrane</keyword>
<name>A0AAD2D2U3_EUPCR</name>
<keyword evidence="3" id="KW-1185">Reference proteome</keyword>
<dbReference type="EMBL" id="CAMPGE010019224">
    <property type="protein sequence ID" value="CAI2377573.1"/>
    <property type="molecule type" value="Genomic_DNA"/>
</dbReference>
<sequence length="244" mass="27871">MLFLTSLCSLDKGSKTNMESKGASSLSSIEILKIPYGEIISTELRRDSLYLVKVDVTGINTGEHEVLVRVDEGQVADYSTIWASELDHETLKSPNKAIQAVYEGMRAKGGEMVFEINTQRKITLRGNTTIELIKEEDKDFIEFYLAIRQQTKAREKRFEQTKVRTSLYVFPDMGIKLFGLLKLKLELAIPRQNVVISLSLICLFYIVFFTAICGCFKEYRQIMTAKIPENVLELDTEFEKEKIS</sequence>
<evidence type="ECO:0000256" key="1">
    <source>
        <dbReference type="SAM" id="Phobius"/>
    </source>
</evidence>
<evidence type="ECO:0000313" key="2">
    <source>
        <dbReference type="EMBL" id="CAI2377573.1"/>
    </source>
</evidence>
<protein>
    <submittedName>
        <fullName evidence="2">Uncharacterized protein</fullName>
    </submittedName>
</protein>
<keyword evidence="1" id="KW-0472">Membrane</keyword>
<dbReference type="AlphaFoldDB" id="A0AAD2D2U3"/>